<dbReference type="InterPro" id="IPR000182">
    <property type="entry name" value="GNAT_dom"/>
</dbReference>
<evidence type="ECO:0000313" key="6">
    <source>
        <dbReference type="Proteomes" id="UP000254956"/>
    </source>
</evidence>
<evidence type="ECO:0000256" key="1">
    <source>
        <dbReference type="ARBA" id="ARBA00022679"/>
    </source>
</evidence>
<dbReference type="PANTHER" id="PTHR42919">
    <property type="entry name" value="N-ALPHA-ACETYLTRANSFERASE"/>
    <property type="match status" value="1"/>
</dbReference>
<organism evidence="5 6">
    <name type="scientific">Staphylococcus arlettae</name>
    <dbReference type="NCBI Taxonomy" id="29378"/>
    <lineage>
        <taxon>Bacteria</taxon>
        <taxon>Bacillati</taxon>
        <taxon>Bacillota</taxon>
        <taxon>Bacilli</taxon>
        <taxon>Bacillales</taxon>
        <taxon>Staphylococcaceae</taxon>
        <taxon>Staphylococcus</taxon>
    </lineage>
</organism>
<reference evidence="4 7" key="2">
    <citation type="submission" date="2019-07" db="EMBL/GenBank/DDBJ databases">
        <title>Whole genome shotgun sequence of Staphylococcus arlettae NBRC 109765.</title>
        <authorList>
            <person name="Hosoyama A."/>
            <person name="Uohara A."/>
            <person name="Ohji S."/>
            <person name="Ichikawa N."/>
        </authorList>
    </citation>
    <scope>NUCLEOTIDE SEQUENCE [LARGE SCALE GENOMIC DNA]</scope>
    <source>
        <strain evidence="4 7">NBRC 109765</strain>
    </source>
</reference>
<accession>A0A380C2E6</accession>
<feature type="domain" description="N-acetyltransferase" evidence="3">
    <location>
        <begin position="3"/>
        <end position="172"/>
    </location>
</feature>
<dbReference type="EC" id="2.3.1.-" evidence="5"/>
<dbReference type="PANTHER" id="PTHR42919:SF8">
    <property type="entry name" value="N-ALPHA-ACETYLTRANSFERASE 50"/>
    <property type="match status" value="1"/>
</dbReference>
<dbReference type="EMBL" id="UGZE01000001">
    <property type="protein sequence ID" value="SUJ11447.1"/>
    <property type="molecule type" value="Genomic_DNA"/>
</dbReference>
<dbReference type="PROSITE" id="PS51186">
    <property type="entry name" value="GNAT"/>
    <property type="match status" value="1"/>
</dbReference>
<dbReference type="AlphaFoldDB" id="A0A380C2E6"/>
<keyword evidence="2 5" id="KW-0012">Acyltransferase</keyword>
<dbReference type="Pfam" id="PF00583">
    <property type="entry name" value="Acetyltransf_1"/>
    <property type="match status" value="1"/>
</dbReference>
<name>A0A380C2E6_9STAP</name>
<dbReference type="SUPFAM" id="SSF55729">
    <property type="entry name" value="Acyl-CoA N-acyltransferases (Nat)"/>
    <property type="match status" value="1"/>
</dbReference>
<evidence type="ECO:0000259" key="3">
    <source>
        <dbReference type="PROSITE" id="PS51186"/>
    </source>
</evidence>
<reference evidence="5 6" key="1">
    <citation type="submission" date="2018-06" db="EMBL/GenBank/DDBJ databases">
        <authorList>
            <consortium name="Pathogen Informatics"/>
            <person name="Doyle S."/>
        </authorList>
    </citation>
    <scope>NUCLEOTIDE SEQUENCE [LARGE SCALE GENOMIC DNA]</scope>
    <source>
        <strain evidence="5 6">NCTC12413</strain>
    </source>
</reference>
<evidence type="ECO:0000313" key="7">
    <source>
        <dbReference type="Proteomes" id="UP000321598"/>
    </source>
</evidence>
<dbReference type="STRING" id="1212545.SARL_01491"/>
<dbReference type="GO" id="GO:0016747">
    <property type="term" value="F:acyltransferase activity, transferring groups other than amino-acyl groups"/>
    <property type="evidence" value="ECO:0007669"/>
    <property type="project" value="InterPro"/>
</dbReference>
<gene>
    <name evidence="5" type="primary">paiA</name>
    <name evidence="5" type="ORF">NCTC12413_00581</name>
    <name evidence="4" type="ORF">SAR03_14440</name>
</gene>
<evidence type="ECO:0000313" key="4">
    <source>
        <dbReference type="EMBL" id="GEQ00407.1"/>
    </source>
</evidence>
<proteinExistence type="predicted"/>
<dbReference type="Proteomes" id="UP000254956">
    <property type="component" value="Unassembled WGS sequence"/>
</dbReference>
<dbReference type="InterPro" id="IPR051556">
    <property type="entry name" value="N-term/lysine_N-AcTrnsfr"/>
</dbReference>
<dbReference type="InterPro" id="IPR016181">
    <property type="entry name" value="Acyl_CoA_acyltransferase"/>
</dbReference>
<dbReference type="RefSeq" id="WP_103388765.1">
    <property type="nucleotide sequence ID" value="NZ_BKAV01000014.1"/>
</dbReference>
<dbReference type="EMBL" id="BKAV01000014">
    <property type="protein sequence ID" value="GEQ00407.1"/>
    <property type="molecule type" value="Genomic_DNA"/>
</dbReference>
<protein>
    <submittedName>
        <fullName evidence="4 5">Acetyltransferase</fullName>
        <ecNumber evidence="5">2.3.1.-</ecNumber>
    </submittedName>
</protein>
<evidence type="ECO:0000313" key="5">
    <source>
        <dbReference type="EMBL" id="SUJ11447.1"/>
    </source>
</evidence>
<dbReference type="Gene3D" id="3.40.630.30">
    <property type="match status" value="1"/>
</dbReference>
<keyword evidence="7" id="KW-1185">Reference proteome</keyword>
<dbReference type="Proteomes" id="UP000321598">
    <property type="component" value="Unassembled WGS sequence"/>
</dbReference>
<keyword evidence="1 5" id="KW-0808">Transferase</keyword>
<dbReference type="OrthoDB" id="7205533at2"/>
<evidence type="ECO:0000256" key="2">
    <source>
        <dbReference type="ARBA" id="ARBA00023315"/>
    </source>
</evidence>
<sequence>MTYQIDLVRRAEVQMLRDICITTFRETFEGSYSDEDFRDFFESAYSIEALEQELNNPQSETYFYREHGELLGFFKINVDAGQTEAKGTEYLELQRIYFVKDAQSGGKGTRVFNFVLQRAQELAKTKIWLGVWKHNKQALQFYKKHGFVKTGEHQFITGNTIDLDAVMEKELTTN</sequence>